<feature type="compositionally biased region" description="Polar residues" evidence="2">
    <location>
        <begin position="78"/>
        <end position="90"/>
    </location>
</feature>
<dbReference type="Pfam" id="PF03330">
    <property type="entry name" value="DPBB_1"/>
    <property type="match status" value="1"/>
</dbReference>
<dbReference type="PANTHER" id="PTHR31836:SF28">
    <property type="entry name" value="SRCR DOMAIN-CONTAINING PROTEIN-RELATED"/>
    <property type="match status" value="1"/>
</dbReference>
<dbReference type="EMBL" id="JARJLG010000023">
    <property type="protein sequence ID" value="KAJ7770951.1"/>
    <property type="molecule type" value="Genomic_DNA"/>
</dbReference>
<gene>
    <name evidence="5" type="ORF">DFH07DRAFT_1057993</name>
</gene>
<dbReference type="Proteomes" id="UP001215280">
    <property type="component" value="Unassembled WGS sequence"/>
</dbReference>
<dbReference type="PANTHER" id="PTHR31836">
    <property type="match status" value="1"/>
</dbReference>
<dbReference type="InterPro" id="IPR009009">
    <property type="entry name" value="RlpA-like_DPBB"/>
</dbReference>
<keyword evidence="1 3" id="KW-0732">Signal</keyword>
<dbReference type="InterPro" id="IPR036908">
    <property type="entry name" value="RlpA-like_sf"/>
</dbReference>
<evidence type="ECO:0000256" key="3">
    <source>
        <dbReference type="SAM" id="SignalP"/>
    </source>
</evidence>
<evidence type="ECO:0000313" key="5">
    <source>
        <dbReference type="EMBL" id="KAJ7770951.1"/>
    </source>
</evidence>
<feature type="domain" description="RlpA-like protein double-psi beta-barrel" evidence="4">
    <location>
        <begin position="204"/>
        <end position="264"/>
    </location>
</feature>
<evidence type="ECO:0000256" key="2">
    <source>
        <dbReference type="SAM" id="MobiDB-lite"/>
    </source>
</evidence>
<evidence type="ECO:0000313" key="6">
    <source>
        <dbReference type="Proteomes" id="UP001215280"/>
    </source>
</evidence>
<proteinExistence type="predicted"/>
<dbReference type="SUPFAM" id="SSF50685">
    <property type="entry name" value="Barwin-like endoglucanases"/>
    <property type="match status" value="1"/>
</dbReference>
<feature type="region of interest" description="Disordered" evidence="2">
    <location>
        <begin position="66"/>
        <end position="90"/>
    </location>
</feature>
<comment type="caution">
    <text evidence="5">The sequence shown here is derived from an EMBL/GenBank/DDBJ whole genome shotgun (WGS) entry which is preliminary data.</text>
</comment>
<dbReference type="AlphaFoldDB" id="A0AAD7NQ85"/>
<dbReference type="CDD" id="cd22191">
    <property type="entry name" value="DPBB_RlpA_EXP_N-like"/>
    <property type="match status" value="1"/>
</dbReference>
<reference evidence="5" key="1">
    <citation type="submission" date="2023-03" db="EMBL/GenBank/DDBJ databases">
        <title>Massive genome expansion in bonnet fungi (Mycena s.s.) driven by repeated elements and novel gene families across ecological guilds.</title>
        <authorList>
            <consortium name="Lawrence Berkeley National Laboratory"/>
            <person name="Harder C.B."/>
            <person name="Miyauchi S."/>
            <person name="Viragh M."/>
            <person name="Kuo A."/>
            <person name="Thoen E."/>
            <person name="Andreopoulos B."/>
            <person name="Lu D."/>
            <person name="Skrede I."/>
            <person name="Drula E."/>
            <person name="Henrissat B."/>
            <person name="Morin E."/>
            <person name="Kohler A."/>
            <person name="Barry K."/>
            <person name="LaButti K."/>
            <person name="Morin E."/>
            <person name="Salamov A."/>
            <person name="Lipzen A."/>
            <person name="Mereny Z."/>
            <person name="Hegedus B."/>
            <person name="Baldrian P."/>
            <person name="Stursova M."/>
            <person name="Weitz H."/>
            <person name="Taylor A."/>
            <person name="Grigoriev I.V."/>
            <person name="Nagy L.G."/>
            <person name="Martin F."/>
            <person name="Kauserud H."/>
        </authorList>
    </citation>
    <scope>NUCLEOTIDE SEQUENCE</scope>
    <source>
        <strain evidence="5">CBHHK188m</strain>
    </source>
</reference>
<dbReference type="Gene3D" id="2.40.40.10">
    <property type="entry name" value="RlpA-like domain"/>
    <property type="match status" value="1"/>
</dbReference>
<organism evidence="5 6">
    <name type="scientific">Mycena maculata</name>
    <dbReference type="NCBI Taxonomy" id="230809"/>
    <lineage>
        <taxon>Eukaryota</taxon>
        <taxon>Fungi</taxon>
        <taxon>Dikarya</taxon>
        <taxon>Basidiomycota</taxon>
        <taxon>Agaricomycotina</taxon>
        <taxon>Agaricomycetes</taxon>
        <taxon>Agaricomycetidae</taxon>
        <taxon>Agaricales</taxon>
        <taxon>Marasmiineae</taxon>
        <taxon>Mycenaceae</taxon>
        <taxon>Mycena</taxon>
    </lineage>
</organism>
<accession>A0AAD7NQ85</accession>
<dbReference type="InterPro" id="IPR051477">
    <property type="entry name" value="Expansin_CellWall"/>
</dbReference>
<name>A0AAD7NQ85_9AGAR</name>
<feature type="chain" id="PRO_5042185947" description="RlpA-like protein double-psi beta-barrel domain-containing protein" evidence="3">
    <location>
        <begin position="26"/>
        <end position="270"/>
    </location>
</feature>
<evidence type="ECO:0000256" key="1">
    <source>
        <dbReference type="ARBA" id="ARBA00022729"/>
    </source>
</evidence>
<evidence type="ECO:0000259" key="4">
    <source>
        <dbReference type="Pfam" id="PF03330"/>
    </source>
</evidence>
<feature type="signal peptide" evidence="3">
    <location>
        <begin position="1"/>
        <end position="25"/>
    </location>
</feature>
<sequence>MHNFRAQNFGLALLFTMIATMSVAALPVNRRQITTSTDSPSFTAAGGLTASTTAAAAAESGGVAAGNFTPTKPADWPTATQAGPTPTSTVASASDQYLEELSKAIDNSGNSQFTKIHTGDMTYYSQGLGACGDVYDDNSFTAAVSHLMFDSWPGGDISAQNRNPICGPFVPGRQALNSAGLMVSVIKSSIAGFAEIGGDGLINCVGTTAAQCHVPMTATVTHGGKSIQVQIVDRCAACAEDDIDLTPAAFAALADTSLGRTDVMWQFNAW</sequence>
<protein>
    <recommendedName>
        <fullName evidence="4">RlpA-like protein double-psi beta-barrel domain-containing protein</fullName>
    </recommendedName>
</protein>
<keyword evidence="6" id="KW-1185">Reference proteome</keyword>